<evidence type="ECO:0000259" key="1">
    <source>
        <dbReference type="PROSITE" id="PS50910"/>
    </source>
</evidence>
<dbReference type="OMA" id="HEWACFA"/>
<dbReference type="Proteomes" id="UP000214975">
    <property type="component" value="Chromosome"/>
</dbReference>
<dbReference type="SUPFAM" id="SSF81593">
    <property type="entry name" value="Nucleotidyltransferase substrate binding subunit/domain"/>
    <property type="match status" value="1"/>
</dbReference>
<name>A0A231VFK8_THETR</name>
<evidence type="ECO:0000313" key="2">
    <source>
        <dbReference type="EMBL" id="AST56505.1"/>
    </source>
</evidence>
<dbReference type="Gene3D" id="1.20.120.330">
    <property type="entry name" value="Nucleotidyltransferases domain 2"/>
    <property type="match status" value="1"/>
</dbReference>
<dbReference type="Pfam" id="PF05168">
    <property type="entry name" value="HEPN"/>
    <property type="match status" value="1"/>
</dbReference>
<dbReference type="GO" id="GO:0003677">
    <property type="term" value="F:DNA binding"/>
    <property type="evidence" value="ECO:0007669"/>
    <property type="project" value="UniProtKB-KW"/>
</dbReference>
<evidence type="ECO:0000313" key="4">
    <source>
        <dbReference type="Proteomes" id="UP000214975"/>
    </source>
</evidence>
<dbReference type="EMBL" id="NKHD01000027">
    <property type="protein sequence ID" value="OXT06942.1"/>
    <property type="molecule type" value="Genomic_DNA"/>
</dbReference>
<protein>
    <submittedName>
        <fullName evidence="3">DNA-binding protein</fullName>
    </submittedName>
</protein>
<reference evidence="3 5" key="2">
    <citation type="submission" date="2017-06" db="EMBL/GenBank/DDBJ databases">
        <title>Isolation and characterization of a thermophilic and butanogenic Thermoanaerobacterium thermosaccharolyticum M5 capable of efficient degradation of hemicellulose.</title>
        <authorList>
            <person name="Xin F."/>
            <person name="Jiang Y."/>
        </authorList>
    </citation>
    <scope>NUCLEOTIDE SEQUENCE [LARGE SCALE GENOMIC DNA]</scope>
    <source>
        <strain evidence="3 5">M5</strain>
    </source>
</reference>
<dbReference type="SMART" id="SM00748">
    <property type="entry name" value="HEPN"/>
    <property type="match status" value="1"/>
</dbReference>
<dbReference type="InterPro" id="IPR007842">
    <property type="entry name" value="HEPN_dom"/>
</dbReference>
<dbReference type="AlphaFoldDB" id="A0A231VFK8"/>
<gene>
    <name evidence="3" type="ORF">CE561_09465</name>
    <name evidence="2" type="ORF">Thert_00282</name>
</gene>
<dbReference type="EMBL" id="CP016893">
    <property type="protein sequence ID" value="AST56505.1"/>
    <property type="molecule type" value="Genomic_DNA"/>
</dbReference>
<evidence type="ECO:0000313" key="5">
    <source>
        <dbReference type="Proteomes" id="UP000215301"/>
    </source>
</evidence>
<feature type="domain" description="HEPN" evidence="1">
    <location>
        <begin position="10"/>
        <end position="122"/>
    </location>
</feature>
<dbReference type="GeneID" id="93864718"/>
<reference evidence="2 4" key="1">
    <citation type="submission" date="2016-08" db="EMBL/GenBank/DDBJ databases">
        <title>A novel genetic cassette of butanologenic Thermoanaerobacterium thermosaccharolyticum that directly convert cellulose to butanol.</title>
        <authorList>
            <person name="Li T."/>
            <person name="He J."/>
        </authorList>
    </citation>
    <scope>NUCLEOTIDE SEQUENCE [LARGE SCALE GENOMIC DNA]</scope>
    <source>
        <strain evidence="2 4">TG57</strain>
    </source>
</reference>
<evidence type="ECO:0000313" key="3">
    <source>
        <dbReference type="EMBL" id="OXT06942.1"/>
    </source>
</evidence>
<sequence>MDIDEYNRWFNQAIHTFKSAYRDYKDGDYSWSCFKAQQAAEYAVKALLRAFGISIVGHSLVKLANDLDNAGINKPDEYNKWARKLDRDYIQPRYPDAYPSGSPYEYYDENDAKISLEYAQNILNYVEEYINECSNDNKGKEKK</sequence>
<proteinExistence type="predicted"/>
<dbReference type="PROSITE" id="PS50910">
    <property type="entry name" value="HEPN"/>
    <property type="match status" value="1"/>
</dbReference>
<organism evidence="3 5">
    <name type="scientific">Thermoanaerobacterium thermosaccharolyticum</name>
    <name type="common">Clostridium thermosaccharolyticum</name>
    <dbReference type="NCBI Taxonomy" id="1517"/>
    <lineage>
        <taxon>Bacteria</taxon>
        <taxon>Bacillati</taxon>
        <taxon>Bacillota</taxon>
        <taxon>Clostridia</taxon>
        <taxon>Thermoanaerobacterales</taxon>
        <taxon>Thermoanaerobacteraceae</taxon>
        <taxon>Thermoanaerobacterium</taxon>
    </lineage>
</organism>
<keyword evidence="3" id="KW-0238">DNA-binding</keyword>
<dbReference type="Proteomes" id="UP000215301">
    <property type="component" value="Unassembled WGS sequence"/>
</dbReference>
<accession>A0A231VFK8</accession>
<dbReference type="RefSeq" id="WP_013298353.1">
    <property type="nucleotide sequence ID" value="NZ_CP016893.1"/>
</dbReference>